<dbReference type="Proteomes" id="UP000093000">
    <property type="component" value="Unassembled WGS sequence"/>
</dbReference>
<proteinExistence type="inferred from homology"/>
<dbReference type="OrthoDB" id="61116at2759"/>
<evidence type="ECO:0000313" key="4">
    <source>
        <dbReference type="Proteomes" id="UP000093000"/>
    </source>
</evidence>
<dbReference type="FunCoup" id="A0A1C7MY58">
    <property type="interactions" value="24"/>
</dbReference>
<protein>
    <submittedName>
        <fullName evidence="3">Methyltransferase-like protein 4</fullName>
    </submittedName>
</protein>
<evidence type="ECO:0000256" key="2">
    <source>
        <dbReference type="SAM" id="MobiDB-lite"/>
    </source>
</evidence>
<sequence>MFDLIDSEKCFSKGISPYKLISGEFDVCSPYFQAKKRSTEPPHKRQKSNTERETEERHQTIRTQLVACLDQLAEQWPANWKERQTPTTQDTETETVDFPSMQQMVEMAQLKFSFESDKEEECVAIELEDQTIDLFSVFGTVYRNSSDDVRWLPLTMTANYLIPPHSTFLMGSMLNTIDLLGNYVETIGGADLIVMDPPWPNKSVHRSSHYDTQDIYDLYKIPMLKLISKRDSLVAIWVTNKPKFRKFMIDKLLPAWQLRCVAEWVWLKTTTQAESVCPLDSTHKKPYEQLILARPIHSPSPPSMPKTHTLVSVPSTTTQAESVCPLDSTHKKPYEQLILARPIHSPSPPSMPKTHTLVSVPSVRHSRKPPLEDVLLPWIDQQEPVCLELFARCLMPGWISWGNECLRFQHANYFQKQ</sequence>
<accession>A0A1C7MY58</accession>
<reference evidence="3 4" key="1">
    <citation type="submission" date="2016-03" db="EMBL/GenBank/DDBJ databases">
        <title>Choanephora cucurbitarum.</title>
        <authorList>
            <person name="Min B."/>
            <person name="Park H."/>
            <person name="Park J.-H."/>
            <person name="Shin H.-D."/>
            <person name="Choi I.-G."/>
        </authorList>
    </citation>
    <scope>NUCLEOTIDE SEQUENCE [LARGE SCALE GENOMIC DNA]</scope>
    <source>
        <strain evidence="3 4">KUS-F28377</strain>
    </source>
</reference>
<feature type="compositionally biased region" description="Basic and acidic residues" evidence="2">
    <location>
        <begin position="37"/>
        <end position="59"/>
    </location>
</feature>
<evidence type="ECO:0000256" key="1">
    <source>
        <dbReference type="PROSITE-ProRule" id="PRU00489"/>
    </source>
</evidence>
<keyword evidence="3" id="KW-0489">Methyltransferase</keyword>
<keyword evidence="3" id="KW-0808">Transferase</keyword>
<dbReference type="EMBL" id="LUGH01001271">
    <property type="protein sequence ID" value="OBZ81336.1"/>
    <property type="molecule type" value="Genomic_DNA"/>
</dbReference>
<dbReference type="PROSITE" id="PS51143">
    <property type="entry name" value="MT_A70"/>
    <property type="match status" value="1"/>
</dbReference>
<comment type="caution">
    <text evidence="3">The sequence shown here is derived from an EMBL/GenBank/DDBJ whole genome shotgun (WGS) entry which is preliminary data.</text>
</comment>
<organism evidence="3 4">
    <name type="scientific">Choanephora cucurbitarum</name>
    <dbReference type="NCBI Taxonomy" id="101091"/>
    <lineage>
        <taxon>Eukaryota</taxon>
        <taxon>Fungi</taxon>
        <taxon>Fungi incertae sedis</taxon>
        <taxon>Mucoromycota</taxon>
        <taxon>Mucoromycotina</taxon>
        <taxon>Mucoromycetes</taxon>
        <taxon>Mucorales</taxon>
        <taxon>Mucorineae</taxon>
        <taxon>Choanephoraceae</taxon>
        <taxon>Choanephoroideae</taxon>
        <taxon>Choanephora</taxon>
    </lineage>
</organism>
<dbReference type="Pfam" id="PF05063">
    <property type="entry name" value="MT-A70"/>
    <property type="match status" value="2"/>
</dbReference>
<dbReference type="STRING" id="101091.A0A1C7MY58"/>
<dbReference type="InterPro" id="IPR007757">
    <property type="entry name" value="MT-A70-like"/>
</dbReference>
<dbReference type="InParanoid" id="A0A1C7MY58"/>
<dbReference type="GO" id="GO:0005634">
    <property type="term" value="C:nucleus"/>
    <property type="evidence" value="ECO:0007669"/>
    <property type="project" value="TreeGrafter"/>
</dbReference>
<feature type="region of interest" description="Disordered" evidence="2">
    <location>
        <begin position="36"/>
        <end position="59"/>
    </location>
</feature>
<dbReference type="PANTHER" id="PTHR12829:SF4">
    <property type="entry name" value="N(6)-ADENINE-SPECIFIC METHYLTRANSFERASE METTL4"/>
    <property type="match status" value="1"/>
</dbReference>
<gene>
    <name evidence="3" type="primary">METTL4</name>
    <name evidence="3" type="ORF">A0J61_10614</name>
</gene>
<dbReference type="GO" id="GO:0032259">
    <property type="term" value="P:methylation"/>
    <property type="evidence" value="ECO:0007669"/>
    <property type="project" value="UniProtKB-KW"/>
</dbReference>
<dbReference type="PANTHER" id="PTHR12829">
    <property type="entry name" value="N6-ADENOSINE-METHYLTRANSFERASE"/>
    <property type="match status" value="1"/>
</dbReference>
<dbReference type="SUPFAM" id="SSF53335">
    <property type="entry name" value="S-adenosyl-L-methionine-dependent methyltransferases"/>
    <property type="match status" value="1"/>
</dbReference>
<dbReference type="InterPro" id="IPR029063">
    <property type="entry name" value="SAM-dependent_MTases_sf"/>
</dbReference>
<dbReference type="AlphaFoldDB" id="A0A1C7MY58"/>
<name>A0A1C7MY58_9FUNG</name>
<dbReference type="GO" id="GO:0008168">
    <property type="term" value="F:methyltransferase activity"/>
    <property type="evidence" value="ECO:0007669"/>
    <property type="project" value="UniProtKB-KW"/>
</dbReference>
<comment type="similarity">
    <text evidence="1">Belongs to the MT-A70-like family.</text>
</comment>
<evidence type="ECO:0000313" key="3">
    <source>
        <dbReference type="EMBL" id="OBZ81336.1"/>
    </source>
</evidence>
<keyword evidence="4" id="KW-1185">Reference proteome</keyword>